<proteinExistence type="predicted"/>
<evidence type="ECO:0000313" key="1">
    <source>
        <dbReference type="EMBL" id="SEG18762.1"/>
    </source>
</evidence>
<reference evidence="1 2" key="1">
    <citation type="submission" date="2016-10" db="EMBL/GenBank/DDBJ databases">
        <authorList>
            <person name="de Groot N.N."/>
        </authorList>
    </citation>
    <scope>NUCLEOTIDE SEQUENCE [LARGE SCALE GENOMIC DNA]</scope>
    <source>
        <strain evidence="1 2">CGMCC 4.7037</strain>
    </source>
</reference>
<keyword evidence="2" id="KW-1185">Reference proteome</keyword>
<protein>
    <submittedName>
        <fullName evidence="1">Uncharacterized protein</fullName>
    </submittedName>
</protein>
<dbReference type="EMBL" id="FNVT01000002">
    <property type="protein sequence ID" value="SEG18762.1"/>
    <property type="molecule type" value="Genomic_DNA"/>
</dbReference>
<dbReference type="Proteomes" id="UP000236732">
    <property type="component" value="Unassembled WGS sequence"/>
</dbReference>
<accession>A0A1H5Y4K8</accession>
<evidence type="ECO:0000313" key="2">
    <source>
        <dbReference type="Proteomes" id="UP000236732"/>
    </source>
</evidence>
<dbReference type="AlphaFoldDB" id="A0A1H5Y4K8"/>
<sequence length="77" mass="8170">MSALTCPIAKRRSPWWEVIGGGTAHAERHVIGAVLIATLGRYANPAVNGFDRLAASEALSDIAEGGSSERPRAQIRD</sequence>
<name>A0A1H5Y4K8_9ACTN</name>
<organism evidence="1 2">
    <name type="scientific">Nonomuraea solani</name>
    <dbReference type="NCBI Taxonomy" id="1144553"/>
    <lineage>
        <taxon>Bacteria</taxon>
        <taxon>Bacillati</taxon>
        <taxon>Actinomycetota</taxon>
        <taxon>Actinomycetes</taxon>
        <taxon>Streptosporangiales</taxon>
        <taxon>Streptosporangiaceae</taxon>
        <taxon>Nonomuraea</taxon>
    </lineage>
</organism>
<dbReference type="RefSeq" id="WP_235029944.1">
    <property type="nucleotide sequence ID" value="NZ_FNVT01000002.1"/>
</dbReference>
<gene>
    <name evidence="1" type="ORF">SAMN05444920_102132</name>
</gene>